<dbReference type="Gene3D" id="3.30.420.130">
    <property type="entry name" value="Dinitrogenase iron-molybdenum cofactor biosynthesis domain"/>
    <property type="match status" value="1"/>
</dbReference>
<dbReference type="GeneID" id="10360620"/>
<dbReference type="eggNOG" id="arCOG02737">
    <property type="taxonomic scope" value="Archaea"/>
</dbReference>
<keyword evidence="2" id="KW-1185">Reference proteome</keyword>
<dbReference type="HOGENOM" id="CLU_1801765_0_0_2"/>
<reference evidence="1 2" key="1">
    <citation type="journal article" date="2011" name="J. Bacteriol.">
        <title>Complete genome sequence of the thermoacidophilic crenarchaeon Thermoproteus uzoniensis 768-20.</title>
        <authorList>
            <person name="Mardanov A.V."/>
            <person name="Gumerov V.M."/>
            <person name="Beletsky A.V."/>
            <person name="Prokofeva M.I."/>
            <person name="Bonch-Osmolovskaya E.A."/>
            <person name="Ravin N.V."/>
            <person name="Skryabin K.G."/>
        </authorList>
    </citation>
    <scope>NUCLEOTIDE SEQUENCE [LARGE SCALE GENOMIC DNA]</scope>
    <source>
        <strain evidence="1 2">768-20</strain>
    </source>
</reference>
<gene>
    <name evidence="1" type="ordered locus">TUZN_1091</name>
</gene>
<sequence>MELKIAIAAAPEGVVFPGHFAHAPIYKIYKYKDGALSPIEERRNPLGSVPDADAGHGISAMNSHFQGESPSGNIPMHGLAKYKWLRERVLPDVDVVIAGGACQTSYRYFTSEGVKILFTDPVEIEALVNYVSANPKDFEEALEQAGNA</sequence>
<accession>F2L089</accession>
<dbReference type="RefSeq" id="WP_013679907.1">
    <property type="nucleotide sequence ID" value="NC_015315.1"/>
</dbReference>
<evidence type="ECO:0000313" key="2">
    <source>
        <dbReference type="Proteomes" id="UP000008138"/>
    </source>
</evidence>
<dbReference type="SUPFAM" id="SSF53146">
    <property type="entry name" value="Nitrogenase accessory factor-like"/>
    <property type="match status" value="1"/>
</dbReference>
<organism evidence="1 2">
    <name type="scientific">Thermoproteus uzoniensis (strain 768-20)</name>
    <dbReference type="NCBI Taxonomy" id="999630"/>
    <lineage>
        <taxon>Archaea</taxon>
        <taxon>Thermoproteota</taxon>
        <taxon>Thermoprotei</taxon>
        <taxon>Thermoproteales</taxon>
        <taxon>Thermoproteaceae</taxon>
        <taxon>Thermoproteus</taxon>
    </lineage>
</organism>
<dbReference type="InterPro" id="IPR036105">
    <property type="entry name" value="DiNase_FeMo-co_biosyn_sf"/>
</dbReference>
<proteinExistence type="predicted"/>
<name>F2L089_THEU7</name>
<dbReference type="STRING" id="999630.TUZN_1091"/>
<dbReference type="EMBL" id="CP002590">
    <property type="protein sequence ID" value="AEA12571.1"/>
    <property type="molecule type" value="Genomic_DNA"/>
</dbReference>
<protein>
    <submittedName>
        <fullName evidence="1">Dinitrogenase iron-molybdenum cofactor biosynthesis</fullName>
    </submittedName>
</protein>
<reference key="2">
    <citation type="submission" date="2011-03" db="EMBL/GenBank/DDBJ databases">
        <title>Complete genome sequence of the thermoacidophilic crenarchaeon Thermoproteus uzoniensis 768-20.</title>
        <authorList>
            <person name="Mardanov A.V."/>
            <person name="Gumerov V.M."/>
            <person name="Beletsky A.V."/>
            <person name="Prokofeva M.I."/>
            <person name="Bonch-Osmolovskaya E.A."/>
            <person name="Ravin N.V."/>
            <person name="Skryabin K.G."/>
        </authorList>
    </citation>
    <scope>NUCLEOTIDE SEQUENCE</scope>
    <source>
        <strain>768-20</strain>
    </source>
</reference>
<dbReference type="OrthoDB" id="23842at2157"/>
<dbReference type="KEGG" id="tuz:TUZN_1091"/>
<dbReference type="Proteomes" id="UP000008138">
    <property type="component" value="Chromosome"/>
</dbReference>
<evidence type="ECO:0000313" key="1">
    <source>
        <dbReference type="EMBL" id="AEA12571.1"/>
    </source>
</evidence>
<dbReference type="AlphaFoldDB" id="F2L089"/>